<dbReference type="Gene3D" id="3.40.50.300">
    <property type="entry name" value="P-loop containing nucleotide triphosphate hydrolases"/>
    <property type="match status" value="1"/>
</dbReference>
<organism evidence="1 2">
    <name type="scientific">Coprobacter secundus subsp. similis</name>
    <dbReference type="NCBI Taxonomy" id="2751153"/>
    <lineage>
        <taxon>Bacteria</taxon>
        <taxon>Pseudomonadati</taxon>
        <taxon>Bacteroidota</taxon>
        <taxon>Bacteroidia</taxon>
        <taxon>Bacteroidales</taxon>
        <taxon>Barnesiellaceae</taxon>
        <taxon>Coprobacter</taxon>
    </lineage>
</organism>
<sequence length="221" mass="25158">MCIGKILYDDIYMKNNLIITIGRQFGSGGREIGQRLAKLFDIAYYDKELIQEAAKESGLSSEYFERADETAPGSLRNILTMSWATLGNSFGNDGTLSNENIFKYQSDVIIHLAEDHPSVFVGRCADYILRENPMCFNVFIHAPLKDRIERIMKREHISKAEAMELASKKNKCRANYYNYYTDKEWGAASSYDLSIDSSKLGCEATALYIYEFIQKVQKGNS</sequence>
<dbReference type="SUPFAM" id="SSF52540">
    <property type="entry name" value="P-loop containing nucleoside triphosphate hydrolases"/>
    <property type="match status" value="1"/>
</dbReference>
<reference evidence="2" key="1">
    <citation type="submission" date="2020-07" db="EMBL/GenBank/DDBJ databases">
        <title>Complete genome sequencing of Coprobacter sp. strain 2CBH44.</title>
        <authorList>
            <person name="Sakamoto M."/>
            <person name="Murakami T."/>
            <person name="Mori H."/>
        </authorList>
    </citation>
    <scope>NUCLEOTIDE SEQUENCE [LARGE SCALE GENOMIC DNA]</scope>
    <source>
        <strain evidence="2">2CBH44</strain>
    </source>
</reference>
<gene>
    <name evidence="1" type="ORF">Cop2CBH44_02210</name>
</gene>
<name>A0A7G1HUM6_9BACT</name>
<dbReference type="Pfam" id="PF13189">
    <property type="entry name" value="Cytidylate_kin2"/>
    <property type="match status" value="1"/>
</dbReference>
<dbReference type="Proteomes" id="UP000594042">
    <property type="component" value="Chromosome"/>
</dbReference>
<keyword evidence="2" id="KW-1185">Reference proteome</keyword>
<keyword evidence="1" id="KW-0808">Transferase</keyword>
<dbReference type="InterPro" id="IPR027417">
    <property type="entry name" value="P-loop_NTPase"/>
</dbReference>
<dbReference type="KEGG" id="copr:Cop2CBH44_02210"/>
<evidence type="ECO:0000313" key="2">
    <source>
        <dbReference type="Proteomes" id="UP000594042"/>
    </source>
</evidence>
<protein>
    <submittedName>
        <fullName evidence="1">Cytidylate kinase</fullName>
    </submittedName>
</protein>
<dbReference type="AlphaFoldDB" id="A0A7G1HUM6"/>
<dbReference type="GO" id="GO:0016301">
    <property type="term" value="F:kinase activity"/>
    <property type="evidence" value="ECO:0007669"/>
    <property type="project" value="UniProtKB-KW"/>
</dbReference>
<proteinExistence type="predicted"/>
<accession>A0A7G1HUM6</accession>
<dbReference type="EMBL" id="AP023322">
    <property type="protein sequence ID" value="BCI61868.1"/>
    <property type="molecule type" value="Genomic_DNA"/>
</dbReference>
<evidence type="ECO:0000313" key="1">
    <source>
        <dbReference type="EMBL" id="BCI61868.1"/>
    </source>
</evidence>
<keyword evidence="1" id="KW-0418">Kinase</keyword>